<dbReference type="GO" id="GO:0009295">
    <property type="term" value="C:nucleoid"/>
    <property type="evidence" value="ECO:0007669"/>
    <property type="project" value="UniProtKB-SubCell"/>
</dbReference>
<gene>
    <name evidence="7" type="ORF">I0Q91_11480</name>
</gene>
<dbReference type="GO" id="GO:0007059">
    <property type="term" value="P:chromosome segregation"/>
    <property type="evidence" value="ECO:0007669"/>
    <property type="project" value="UniProtKB-KW"/>
</dbReference>
<feature type="domain" description="HTH cro/C1-type" evidence="6">
    <location>
        <begin position="131"/>
        <end position="157"/>
    </location>
</feature>
<dbReference type="PROSITE" id="PS50943">
    <property type="entry name" value="HTH_CROC1"/>
    <property type="match status" value="1"/>
</dbReference>
<dbReference type="RefSeq" id="WP_270454713.1">
    <property type="nucleotide sequence ID" value="NZ_JADPIE010000007.1"/>
</dbReference>
<dbReference type="GO" id="GO:0003677">
    <property type="term" value="F:DNA binding"/>
    <property type="evidence" value="ECO:0007669"/>
    <property type="project" value="UniProtKB-KW"/>
</dbReference>
<dbReference type="Gene3D" id="1.10.10.2830">
    <property type="match status" value="1"/>
</dbReference>
<name>A0A931ATP0_9FIRM</name>
<feature type="compositionally biased region" description="Basic and acidic residues" evidence="5">
    <location>
        <begin position="218"/>
        <end position="229"/>
    </location>
</feature>
<dbReference type="InterPro" id="IPR050336">
    <property type="entry name" value="Chromosome_partition/occlusion"/>
</dbReference>
<dbReference type="SUPFAM" id="SSF109709">
    <property type="entry name" value="KorB DNA-binding domain-like"/>
    <property type="match status" value="1"/>
</dbReference>
<dbReference type="AlphaFoldDB" id="A0A931ATP0"/>
<dbReference type="GO" id="GO:0005694">
    <property type="term" value="C:chromosome"/>
    <property type="evidence" value="ECO:0007669"/>
    <property type="project" value="TreeGrafter"/>
</dbReference>
<dbReference type="Pfam" id="PF02195">
    <property type="entry name" value="ParB_N"/>
    <property type="match status" value="1"/>
</dbReference>
<dbReference type="InterPro" id="IPR041468">
    <property type="entry name" value="HTH_ParB/Spo0J"/>
</dbReference>
<comment type="subcellular location">
    <subcellularLocation>
        <location evidence="1">Cytoplasm</location>
        <location evidence="1">Nucleoid</location>
    </subcellularLocation>
</comment>
<evidence type="ECO:0000256" key="1">
    <source>
        <dbReference type="ARBA" id="ARBA00004453"/>
    </source>
</evidence>
<comment type="caution">
    <text evidence="7">The sequence shown here is derived from an EMBL/GenBank/DDBJ whole genome shotgun (WGS) entry which is preliminary data.</text>
</comment>
<evidence type="ECO:0000256" key="3">
    <source>
        <dbReference type="ARBA" id="ARBA00022829"/>
    </source>
</evidence>
<dbReference type="PANTHER" id="PTHR33375">
    <property type="entry name" value="CHROMOSOME-PARTITIONING PROTEIN PARB-RELATED"/>
    <property type="match status" value="1"/>
</dbReference>
<evidence type="ECO:0000256" key="5">
    <source>
        <dbReference type="SAM" id="MobiDB-lite"/>
    </source>
</evidence>
<keyword evidence="3" id="KW-0159">Chromosome partition</keyword>
<dbReference type="FunFam" id="3.90.1530.30:FF:000001">
    <property type="entry name" value="Chromosome partitioning protein ParB"/>
    <property type="match status" value="1"/>
</dbReference>
<dbReference type="PANTHER" id="PTHR33375:SF1">
    <property type="entry name" value="CHROMOSOME-PARTITIONING PROTEIN PARB-RELATED"/>
    <property type="match status" value="1"/>
</dbReference>
<accession>A0A931ATP0</accession>
<reference evidence="7" key="1">
    <citation type="submission" date="2020-11" db="EMBL/GenBank/DDBJ databases">
        <title>Halonatronomonas betainensis gen. nov., sp. nov. a novel haloalkaliphilic representative of the family Halanaerobiacae capable of betaine degradation.</title>
        <authorList>
            <person name="Boltyanskaya Y."/>
            <person name="Kevbrin V."/>
            <person name="Detkova E."/>
            <person name="Grouzdev D.S."/>
            <person name="Koziaeva V."/>
            <person name="Zhilina T."/>
        </authorList>
    </citation>
    <scope>NUCLEOTIDE SEQUENCE</scope>
    <source>
        <strain evidence="7">Z-7014</strain>
    </source>
</reference>
<evidence type="ECO:0000256" key="2">
    <source>
        <dbReference type="ARBA" id="ARBA00006295"/>
    </source>
</evidence>
<dbReference type="Proteomes" id="UP000621436">
    <property type="component" value="Unassembled WGS sequence"/>
</dbReference>
<dbReference type="SMART" id="SM00470">
    <property type="entry name" value="ParB"/>
    <property type="match status" value="1"/>
</dbReference>
<dbReference type="Gene3D" id="3.90.1530.30">
    <property type="match status" value="1"/>
</dbReference>
<protein>
    <submittedName>
        <fullName evidence="7">ParB/RepB/Spo0J family partition protein</fullName>
    </submittedName>
</protein>
<dbReference type="CDD" id="cd16393">
    <property type="entry name" value="SPO0J_N"/>
    <property type="match status" value="1"/>
</dbReference>
<dbReference type="NCBIfam" id="TIGR00180">
    <property type="entry name" value="parB_part"/>
    <property type="match status" value="1"/>
</dbReference>
<keyword evidence="8" id="KW-1185">Reference proteome</keyword>
<evidence type="ECO:0000259" key="6">
    <source>
        <dbReference type="PROSITE" id="PS50943"/>
    </source>
</evidence>
<dbReference type="InterPro" id="IPR004437">
    <property type="entry name" value="ParB/RepB/Spo0J"/>
</dbReference>
<dbReference type="EMBL" id="JADPIE010000007">
    <property type="protein sequence ID" value="MBF8437706.1"/>
    <property type="molecule type" value="Genomic_DNA"/>
</dbReference>
<dbReference type="InterPro" id="IPR001387">
    <property type="entry name" value="Cro/C1-type_HTH"/>
</dbReference>
<comment type="similarity">
    <text evidence="2">Belongs to the ParB family.</text>
</comment>
<dbReference type="Pfam" id="PF17762">
    <property type="entry name" value="HTH_ParB"/>
    <property type="match status" value="1"/>
</dbReference>
<dbReference type="FunFam" id="1.10.10.2830:FF:000001">
    <property type="entry name" value="Chromosome partitioning protein ParB"/>
    <property type="match status" value="1"/>
</dbReference>
<evidence type="ECO:0000313" key="8">
    <source>
        <dbReference type="Proteomes" id="UP000621436"/>
    </source>
</evidence>
<sequence length="321" mass="36328">MTKKRRLGRGLDALISDDSKKDAAGFKNIELDKIEANPYQPREEFNQTELAELAESIKVNGVIQPIILTPNEEGYYLVAGERRWRAAKLAGLEEIPSIIQEMAPEKMMELALIENIHREDLNPLEESRAYQKLLDEFDLTQAELAERLGKSRSTITNSLRLLKVAKEVQAKLLEGSLSSGQARALAGLSSEKDQKEAMDKVLTEDMNVRQTEGLVAEIKSEKQNKKDNDTSDENGDILDELDLIDEIHDRANKKPKEKDLNSEIDTEAKKNIYNRELKSLAKRLTEITGLDTKASRVNGQNRLVIYSKDLKELERLIDNLT</sequence>
<evidence type="ECO:0000256" key="4">
    <source>
        <dbReference type="ARBA" id="ARBA00023125"/>
    </source>
</evidence>
<evidence type="ECO:0000313" key="7">
    <source>
        <dbReference type="EMBL" id="MBF8437706.1"/>
    </source>
</evidence>
<feature type="region of interest" description="Disordered" evidence="5">
    <location>
        <begin position="216"/>
        <end position="236"/>
    </location>
</feature>
<dbReference type="SUPFAM" id="SSF110849">
    <property type="entry name" value="ParB/Sulfiredoxin"/>
    <property type="match status" value="1"/>
</dbReference>
<organism evidence="7 8">
    <name type="scientific">Halonatronomonas betaini</name>
    <dbReference type="NCBI Taxonomy" id="2778430"/>
    <lineage>
        <taxon>Bacteria</taxon>
        <taxon>Bacillati</taxon>
        <taxon>Bacillota</taxon>
        <taxon>Clostridia</taxon>
        <taxon>Halanaerobiales</taxon>
        <taxon>Halarsenatibacteraceae</taxon>
        <taxon>Halonatronomonas</taxon>
    </lineage>
</organism>
<proteinExistence type="inferred from homology"/>
<dbReference type="InterPro" id="IPR036086">
    <property type="entry name" value="ParB/Sulfiredoxin_sf"/>
</dbReference>
<keyword evidence="4" id="KW-0238">DNA-binding</keyword>
<dbReference type="InterPro" id="IPR003115">
    <property type="entry name" value="ParB_N"/>
</dbReference>